<dbReference type="EC" id="3.2.1.26" evidence="4"/>
<feature type="signal peptide" evidence="5">
    <location>
        <begin position="1"/>
        <end position="20"/>
    </location>
</feature>
<dbReference type="InterPro" id="IPR013148">
    <property type="entry name" value="Glyco_hydro_32_N"/>
</dbReference>
<gene>
    <name evidence="8" type="ORF">PARMNEM_LOCUS164</name>
</gene>
<dbReference type="InterPro" id="IPR001362">
    <property type="entry name" value="Glyco_hydro_32"/>
</dbReference>
<dbReference type="CDD" id="cd18623">
    <property type="entry name" value="GH32_ScrB-like"/>
    <property type="match status" value="1"/>
</dbReference>
<name>A0AAV1K6U7_9NEOP</name>
<comment type="similarity">
    <text evidence="1 4">Belongs to the glycosyl hydrolase 32 family.</text>
</comment>
<comment type="catalytic activity">
    <reaction evidence="4">
        <text>Hydrolysis of terminal non-reducing beta-D-fructofuranoside residues in beta-D-fructofuranosides.</text>
        <dbReference type="EC" id="3.2.1.26"/>
    </reaction>
</comment>
<dbReference type="EMBL" id="CAVLGL010000001">
    <property type="protein sequence ID" value="CAK1578020.1"/>
    <property type="molecule type" value="Genomic_DNA"/>
</dbReference>
<evidence type="ECO:0000313" key="9">
    <source>
        <dbReference type="Proteomes" id="UP001314205"/>
    </source>
</evidence>
<accession>A0AAV1K6U7</accession>
<dbReference type="SMART" id="SM00640">
    <property type="entry name" value="Glyco_32"/>
    <property type="match status" value="1"/>
</dbReference>
<keyword evidence="3 4" id="KW-0326">Glycosidase</keyword>
<protein>
    <recommendedName>
        <fullName evidence="4">Sucrose-6-phosphate hydrolase</fullName>
        <ecNumber evidence="4">3.2.1.26</ecNumber>
    </recommendedName>
</protein>
<reference evidence="8 9" key="1">
    <citation type="submission" date="2023-11" db="EMBL/GenBank/DDBJ databases">
        <authorList>
            <person name="Hedman E."/>
            <person name="Englund M."/>
            <person name="Stromberg M."/>
            <person name="Nyberg Akerstrom W."/>
            <person name="Nylinder S."/>
            <person name="Jareborg N."/>
            <person name="Kallberg Y."/>
            <person name="Kronander E."/>
        </authorList>
    </citation>
    <scope>NUCLEOTIDE SEQUENCE [LARGE SCALE GENOMIC DNA]</scope>
</reference>
<dbReference type="Proteomes" id="UP001314205">
    <property type="component" value="Unassembled WGS sequence"/>
</dbReference>
<dbReference type="PANTHER" id="PTHR43101:SF1">
    <property type="entry name" value="BETA-FRUCTOSIDASE"/>
    <property type="match status" value="1"/>
</dbReference>
<dbReference type="InterPro" id="IPR013189">
    <property type="entry name" value="Glyco_hydro_32_C"/>
</dbReference>
<feature type="domain" description="Glycosyl hydrolase family 32 N-terminal" evidence="6">
    <location>
        <begin position="31"/>
        <end position="340"/>
    </location>
</feature>
<dbReference type="InterPro" id="IPR013320">
    <property type="entry name" value="ConA-like_dom_sf"/>
</dbReference>
<keyword evidence="9" id="KW-1185">Reference proteome</keyword>
<evidence type="ECO:0000256" key="2">
    <source>
        <dbReference type="ARBA" id="ARBA00022801"/>
    </source>
</evidence>
<dbReference type="Pfam" id="PF08244">
    <property type="entry name" value="Glyco_hydro_32C"/>
    <property type="match status" value="1"/>
</dbReference>
<feature type="domain" description="Glycosyl hydrolase family 32 C-terminal" evidence="7">
    <location>
        <begin position="380"/>
        <end position="475"/>
    </location>
</feature>
<dbReference type="InterPro" id="IPR051214">
    <property type="entry name" value="GH32_Enzymes"/>
</dbReference>
<dbReference type="InterPro" id="IPR006232">
    <property type="entry name" value="Suc6P_hydrolase"/>
</dbReference>
<evidence type="ECO:0000256" key="3">
    <source>
        <dbReference type="ARBA" id="ARBA00023295"/>
    </source>
</evidence>
<evidence type="ECO:0000256" key="4">
    <source>
        <dbReference type="RuleBase" id="RU362110"/>
    </source>
</evidence>
<evidence type="ECO:0000256" key="5">
    <source>
        <dbReference type="SAM" id="SignalP"/>
    </source>
</evidence>
<dbReference type="GO" id="GO:0005975">
    <property type="term" value="P:carbohydrate metabolic process"/>
    <property type="evidence" value="ECO:0007669"/>
    <property type="project" value="InterPro"/>
</dbReference>
<dbReference type="Pfam" id="PF00251">
    <property type="entry name" value="Glyco_hydro_32N"/>
    <property type="match status" value="1"/>
</dbReference>
<feature type="chain" id="PRO_5043886389" description="Sucrose-6-phosphate hydrolase" evidence="5">
    <location>
        <begin position="21"/>
        <end position="494"/>
    </location>
</feature>
<organism evidence="8 9">
    <name type="scientific">Parnassius mnemosyne</name>
    <name type="common">clouded apollo</name>
    <dbReference type="NCBI Taxonomy" id="213953"/>
    <lineage>
        <taxon>Eukaryota</taxon>
        <taxon>Metazoa</taxon>
        <taxon>Ecdysozoa</taxon>
        <taxon>Arthropoda</taxon>
        <taxon>Hexapoda</taxon>
        <taxon>Insecta</taxon>
        <taxon>Pterygota</taxon>
        <taxon>Neoptera</taxon>
        <taxon>Endopterygota</taxon>
        <taxon>Lepidoptera</taxon>
        <taxon>Glossata</taxon>
        <taxon>Ditrysia</taxon>
        <taxon>Papilionoidea</taxon>
        <taxon>Papilionidae</taxon>
        <taxon>Parnassiinae</taxon>
        <taxon>Parnassini</taxon>
        <taxon>Parnassius</taxon>
        <taxon>Driopa</taxon>
    </lineage>
</organism>
<sequence length="494" mass="57415">MTALLMKFFLFVLFCYRVRGCSNDRFYPRYHLAPPFGWMNDPNGFSEYKNEFHLFYQFNPNSSHEPGIAHWGHAKSRDLFHWEHLPIAMYPDKWYDKSGVFSGSAIVENDKMFLFYTGNVNFPGQIPDHEQIQAGAVSFDGVSVKKFKNNPIINETKLQPNFRDPKVWKHKSTYYMVCGNSFKDIESNTDLGRAILFTSKDMINWNFASVLDESDGSLGYMWECPDFFELDGRFVLLFSPQGIKPFGNKYRNLYQTGYIVGDFDYNTNVFTPRTEFIELDHGHDYYATQTLLDKLKRRILVAWLDMWEQSYPERRDGWTGQMTIPRVLSLSKDNRLIQKPVKEITLARGRHLYSGRAYFGTVVTLVDKAGEISIRAPKDKDLRLIIESDGELGKVIISYDYKKGLVTLNRGGKDGIRRTKWRPQKKLYLKIYIDASSIELFYGDGEITFSSRFFPEGAVKLRVGEKSEIESMEVYTMKRTTFVNHDCDETAVIN</sequence>
<evidence type="ECO:0000259" key="6">
    <source>
        <dbReference type="Pfam" id="PF00251"/>
    </source>
</evidence>
<evidence type="ECO:0000256" key="1">
    <source>
        <dbReference type="ARBA" id="ARBA00009902"/>
    </source>
</evidence>
<comment type="caution">
    <text evidence="8">The sequence shown here is derived from an EMBL/GenBank/DDBJ whole genome shotgun (WGS) entry which is preliminary data.</text>
</comment>
<proteinExistence type="inferred from homology"/>
<dbReference type="NCBIfam" id="TIGR01322">
    <property type="entry name" value="scrB_fam"/>
    <property type="match status" value="1"/>
</dbReference>
<dbReference type="PROSITE" id="PS00609">
    <property type="entry name" value="GLYCOSYL_HYDROL_F32"/>
    <property type="match status" value="1"/>
</dbReference>
<dbReference type="Gene3D" id="2.115.10.20">
    <property type="entry name" value="Glycosyl hydrolase domain, family 43"/>
    <property type="match status" value="1"/>
</dbReference>
<dbReference type="AlphaFoldDB" id="A0AAV1K6U7"/>
<dbReference type="InterPro" id="IPR018053">
    <property type="entry name" value="Glyco_hydro_32_AS"/>
</dbReference>
<keyword evidence="2 4" id="KW-0378">Hydrolase</keyword>
<keyword evidence="5" id="KW-0732">Signal</keyword>
<evidence type="ECO:0000259" key="7">
    <source>
        <dbReference type="Pfam" id="PF08244"/>
    </source>
</evidence>
<dbReference type="GO" id="GO:0004564">
    <property type="term" value="F:beta-fructofuranosidase activity"/>
    <property type="evidence" value="ECO:0007669"/>
    <property type="project" value="UniProtKB-EC"/>
</dbReference>
<dbReference type="GO" id="GO:0005737">
    <property type="term" value="C:cytoplasm"/>
    <property type="evidence" value="ECO:0007669"/>
    <property type="project" value="InterPro"/>
</dbReference>
<dbReference type="InterPro" id="IPR023296">
    <property type="entry name" value="Glyco_hydro_beta-prop_sf"/>
</dbReference>
<evidence type="ECO:0000313" key="8">
    <source>
        <dbReference type="EMBL" id="CAK1578020.1"/>
    </source>
</evidence>
<dbReference type="SUPFAM" id="SSF75005">
    <property type="entry name" value="Arabinanase/levansucrase/invertase"/>
    <property type="match status" value="1"/>
</dbReference>
<dbReference type="Gene3D" id="2.60.120.560">
    <property type="entry name" value="Exo-inulinase, domain 1"/>
    <property type="match status" value="1"/>
</dbReference>
<dbReference type="SUPFAM" id="SSF49899">
    <property type="entry name" value="Concanavalin A-like lectins/glucanases"/>
    <property type="match status" value="1"/>
</dbReference>
<dbReference type="PANTHER" id="PTHR43101">
    <property type="entry name" value="BETA-FRUCTOSIDASE"/>
    <property type="match status" value="1"/>
</dbReference>